<dbReference type="GO" id="GO:0006935">
    <property type="term" value="P:chemotaxis"/>
    <property type="evidence" value="ECO:0007669"/>
    <property type="project" value="InterPro"/>
</dbReference>
<evidence type="ECO:0000259" key="10">
    <source>
        <dbReference type="PROSITE" id="PS50894"/>
    </source>
</evidence>
<dbReference type="InterPro" id="IPR036890">
    <property type="entry name" value="HATPase_C_sf"/>
</dbReference>
<dbReference type="InterPro" id="IPR004105">
    <property type="entry name" value="CheA-like_dim"/>
</dbReference>
<dbReference type="InterPro" id="IPR051315">
    <property type="entry name" value="Bact_Chemotaxis_CheA"/>
</dbReference>
<dbReference type="Gene3D" id="1.20.120.160">
    <property type="entry name" value="HPT domain"/>
    <property type="match status" value="1"/>
</dbReference>
<feature type="domain" description="HPt" evidence="10">
    <location>
        <begin position="4"/>
        <end position="108"/>
    </location>
</feature>
<dbReference type="PROSITE" id="PS50851">
    <property type="entry name" value="CHEW"/>
    <property type="match status" value="1"/>
</dbReference>
<proteinExistence type="predicted"/>
<feature type="compositionally biased region" description="Polar residues" evidence="7">
    <location>
        <begin position="198"/>
        <end position="208"/>
    </location>
</feature>
<dbReference type="FunFam" id="3.30.565.10:FF:000016">
    <property type="entry name" value="Chemotaxis protein CheA, putative"/>
    <property type="match status" value="1"/>
</dbReference>
<dbReference type="Pfam" id="PF02895">
    <property type="entry name" value="H-kinase_dim"/>
    <property type="match status" value="1"/>
</dbReference>
<evidence type="ECO:0000313" key="12">
    <source>
        <dbReference type="Proteomes" id="UP000179243"/>
    </source>
</evidence>
<comment type="catalytic activity">
    <reaction evidence="1">
        <text>ATP + protein L-histidine = ADP + protein N-phospho-L-histidine.</text>
        <dbReference type="EC" id="2.7.13.3"/>
    </reaction>
</comment>
<name>A0A1F7FLE6_UNCRA</name>
<dbReference type="SUPFAM" id="SSF47384">
    <property type="entry name" value="Homodimeric domain of signal transducing histidine kinase"/>
    <property type="match status" value="1"/>
</dbReference>
<dbReference type="Pfam" id="PF01627">
    <property type="entry name" value="Hpt"/>
    <property type="match status" value="1"/>
</dbReference>
<accession>A0A1F7FLE6</accession>
<dbReference type="SMART" id="SM01231">
    <property type="entry name" value="H-kinase_dim"/>
    <property type="match status" value="1"/>
</dbReference>
<protein>
    <recommendedName>
        <fullName evidence="2">histidine kinase</fullName>
        <ecNumber evidence="2">2.7.13.3</ecNumber>
    </recommendedName>
</protein>
<dbReference type="SMART" id="SM00387">
    <property type="entry name" value="HATPase_c"/>
    <property type="match status" value="1"/>
</dbReference>
<dbReference type="PROSITE" id="PS50894">
    <property type="entry name" value="HPT"/>
    <property type="match status" value="1"/>
</dbReference>
<dbReference type="SUPFAM" id="SSF50341">
    <property type="entry name" value="CheW-like"/>
    <property type="match status" value="1"/>
</dbReference>
<dbReference type="Pfam" id="PF01584">
    <property type="entry name" value="CheW"/>
    <property type="match status" value="1"/>
</dbReference>
<keyword evidence="3 6" id="KW-0597">Phosphoprotein</keyword>
<dbReference type="GO" id="GO:0000155">
    <property type="term" value="F:phosphorelay sensor kinase activity"/>
    <property type="evidence" value="ECO:0007669"/>
    <property type="project" value="InterPro"/>
</dbReference>
<dbReference type="InterPro" id="IPR037006">
    <property type="entry name" value="CheA-like_homodim_sf"/>
</dbReference>
<dbReference type="SMART" id="SM00073">
    <property type="entry name" value="HPT"/>
    <property type="match status" value="1"/>
</dbReference>
<dbReference type="InterPro" id="IPR002545">
    <property type="entry name" value="CheW-lke_dom"/>
</dbReference>
<dbReference type="Proteomes" id="UP000179243">
    <property type="component" value="Unassembled WGS sequence"/>
</dbReference>
<keyword evidence="4" id="KW-0808">Transferase</keyword>
<evidence type="ECO:0000259" key="8">
    <source>
        <dbReference type="PROSITE" id="PS50109"/>
    </source>
</evidence>
<dbReference type="InterPro" id="IPR036097">
    <property type="entry name" value="HisK_dim/P_sf"/>
</dbReference>
<evidence type="ECO:0000256" key="3">
    <source>
        <dbReference type="ARBA" id="ARBA00022553"/>
    </source>
</evidence>
<dbReference type="GO" id="GO:0005737">
    <property type="term" value="C:cytoplasm"/>
    <property type="evidence" value="ECO:0007669"/>
    <property type="project" value="InterPro"/>
</dbReference>
<evidence type="ECO:0000256" key="1">
    <source>
        <dbReference type="ARBA" id="ARBA00000085"/>
    </source>
</evidence>
<sequence length="601" mass="66620">MENAFEFDHDLLLEFVDESVDVLRSIDTMVVGLESSTGDKELVNAIFRPVHSIKGNSTYFGLMDTKALAHRIEDVLDLLRKEKLFPSHPVIDIVLKGLDELQAILRRVRQGQPEVADRPAFEALLEKVLGAQHFVVKDAARSGLDFVNRLAIVRQNLVDRDGVDLTDLDAVMQDMKAAFSGFIGQKEAPAEVRPLEASPQSPKLQSAANDKKTMRVPEESIDGFLAYVGELVIVREMFEHLQKRISDCAEHVKIVADFRNANSLFRTLSYNLQKSIMEIRKMPIKSLLQKAPRIIRDIGNAHGKYIEVEITGEEVKIDKSLMETLEAPFIHMVRNAADHGIEMPDVREKKGKSRTGKITVSVVEKRGTIALVITDDGKGLNYEAIRTKAVSMGLLKNDLAVTEEDIKELIFISGLSTSDTVTDVSGRGVGMDVVKRSIEAAGGKLSLNSQPDMGTEFTITLPESIYTQIIDGFVVMAGTEYYAFPLETIQETFQILPQDCTLVGGKGRCVARRGEFIPLMEIDDIFKRECIADNNADRAGIGIVLNRKRAKKVVCVDMIIGVQQIVLKKIMGITMETNLFMGGAIMGDGRVAMVVDVEKLE</sequence>
<organism evidence="11 12">
    <name type="scientific">Candidatus Raymondbacteria bacterium RIFOXYD12_FULL_49_13</name>
    <dbReference type="NCBI Taxonomy" id="1817890"/>
    <lineage>
        <taxon>Bacteria</taxon>
        <taxon>Raymondiibacteriota</taxon>
    </lineage>
</organism>
<comment type="caution">
    <text evidence="11">The sequence shown here is derived from an EMBL/GenBank/DDBJ whole genome shotgun (WGS) entry which is preliminary data.</text>
</comment>
<gene>
    <name evidence="11" type="ORF">A2519_01640</name>
</gene>
<dbReference type="PANTHER" id="PTHR43395:SF1">
    <property type="entry name" value="CHEMOTAXIS PROTEIN CHEA"/>
    <property type="match status" value="1"/>
</dbReference>
<dbReference type="InterPro" id="IPR003594">
    <property type="entry name" value="HATPase_dom"/>
</dbReference>
<feature type="modified residue" description="Phosphohistidine" evidence="6">
    <location>
        <position position="51"/>
    </location>
</feature>
<evidence type="ECO:0000256" key="5">
    <source>
        <dbReference type="ARBA" id="ARBA00022777"/>
    </source>
</evidence>
<dbReference type="Gene3D" id="2.30.30.40">
    <property type="entry name" value="SH3 Domains"/>
    <property type="match status" value="1"/>
</dbReference>
<dbReference type="InterPro" id="IPR004358">
    <property type="entry name" value="Sig_transdc_His_kin-like_C"/>
</dbReference>
<dbReference type="InterPro" id="IPR036641">
    <property type="entry name" value="HPT_dom_sf"/>
</dbReference>
<keyword evidence="5" id="KW-0418">Kinase</keyword>
<dbReference type="PROSITE" id="PS50109">
    <property type="entry name" value="HIS_KIN"/>
    <property type="match status" value="1"/>
</dbReference>
<evidence type="ECO:0000256" key="7">
    <source>
        <dbReference type="SAM" id="MobiDB-lite"/>
    </source>
</evidence>
<dbReference type="EC" id="2.7.13.3" evidence="2"/>
<dbReference type="SMART" id="SM00260">
    <property type="entry name" value="CheW"/>
    <property type="match status" value="1"/>
</dbReference>
<dbReference type="InterPro" id="IPR036061">
    <property type="entry name" value="CheW-like_dom_sf"/>
</dbReference>
<feature type="region of interest" description="Disordered" evidence="7">
    <location>
        <begin position="192"/>
        <end position="212"/>
    </location>
</feature>
<feature type="domain" description="Histidine kinase" evidence="8">
    <location>
        <begin position="209"/>
        <end position="465"/>
    </location>
</feature>
<evidence type="ECO:0000259" key="9">
    <source>
        <dbReference type="PROSITE" id="PS50851"/>
    </source>
</evidence>
<dbReference type="EMBL" id="MFYX01000004">
    <property type="protein sequence ID" value="OGK07539.1"/>
    <property type="molecule type" value="Genomic_DNA"/>
</dbReference>
<dbReference type="SUPFAM" id="SSF55874">
    <property type="entry name" value="ATPase domain of HSP90 chaperone/DNA topoisomerase II/histidine kinase"/>
    <property type="match status" value="1"/>
</dbReference>
<dbReference type="Gene3D" id="1.10.287.560">
    <property type="entry name" value="Histidine kinase CheA-like, homodimeric domain"/>
    <property type="match status" value="1"/>
</dbReference>
<dbReference type="InterPro" id="IPR008207">
    <property type="entry name" value="Sig_transdc_His_kin_Hpt_dom"/>
</dbReference>
<dbReference type="InterPro" id="IPR005467">
    <property type="entry name" value="His_kinase_dom"/>
</dbReference>
<reference evidence="11 12" key="1">
    <citation type="journal article" date="2016" name="Nat. Commun.">
        <title>Thousands of microbial genomes shed light on interconnected biogeochemical processes in an aquifer system.</title>
        <authorList>
            <person name="Anantharaman K."/>
            <person name="Brown C.T."/>
            <person name="Hug L.A."/>
            <person name="Sharon I."/>
            <person name="Castelle C.J."/>
            <person name="Probst A.J."/>
            <person name="Thomas B.C."/>
            <person name="Singh A."/>
            <person name="Wilkins M.J."/>
            <person name="Karaoz U."/>
            <person name="Brodie E.L."/>
            <person name="Williams K.H."/>
            <person name="Hubbard S.S."/>
            <person name="Banfield J.F."/>
        </authorList>
    </citation>
    <scope>NUCLEOTIDE SEQUENCE [LARGE SCALE GENOMIC DNA]</scope>
</reference>
<evidence type="ECO:0000256" key="6">
    <source>
        <dbReference type="PROSITE-ProRule" id="PRU00110"/>
    </source>
</evidence>
<dbReference type="AlphaFoldDB" id="A0A1F7FLE6"/>
<dbReference type="PRINTS" id="PR00344">
    <property type="entry name" value="BCTRLSENSOR"/>
</dbReference>
<dbReference type="CDD" id="cd00088">
    <property type="entry name" value="HPT"/>
    <property type="match status" value="1"/>
</dbReference>
<feature type="domain" description="CheW-like" evidence="9">
    <location>
        <begin position="469"/>
        <end position="601"/>
    </location>
</feature>
<evidence type="ECO:0000256" key="4">
    <source>
        <dbReference type="ARBA" id="ARBA00022679"/>
    </source>
</evidence>
<dbReference type="Gene3D" id="3.30.565.10">
    <property type="entry name" value="Histidine kinase-like ATPase, C-terminal domain"/>
    <property type="match status" value="1"/>
</dbReference>
<dbReference type="PANTHER" id="PTHR43395">
    <property type="entry name" value="SENSOR HISTIDINE KINASE CHEA"/>
    <property type="match status" value="1"/>
</dbReference>
<evidence type="ECO:0000313" key="11">
    <source>
        <dbReference type="EMBL" id="OGK07539.1"/>
    </source>
</evidence>
<dbReference type="Pfam" id="PF02518">
    <property type="entry name" value="HATPase_c"/>
    <property type="match status" value="1"/>
</dbReference>
<dbReference type="SUPFAM" id="SSF47226">
    <property type="entry name" value="Histidine-containing phosphotransfer domain, HPT domain"/>
    <property type="match status" value="1"/>
</dbReference>
<evidence type="ECO:0000256" key="2">
    <source>
        <dbReference type="ARBA" id="ARBA00012438"/>
    </source>
</evidence>